<evidence type="ECO:0000256" key="4">
    <source>
        <dbReference type="ARBA" id="ARBA00022741"/>
    </source>
</evidence>
<comment type="caution">
    <text evidence="14">The sequence shown here is derived from an EMBL/GenBank/DDBJ whole genome shotgun (WGS) entry which is preliminary data.</text>
</comment>
<dbReference type="Gene3D" id="3.10.290.10">
    <property type="entry name" value="RNA-binding S4 domain"/>
    <property type="match status" value="1"/>
</dbReference>
<dbReference type="InterPro" id="IPR002305">
    <property type="entry name" value="aa-tRNA-synth_Ic"/>
</dbReference>
<comment type="catalytic activity">
    <reaction evidence="9 11">
        <text>tRNA(Tyr) + L-tyrosine + ATP = L-tyrosyl-tRNA(Tyr) + AMP + diphosphate + H(+)</text>
        <dbReference type="Rhea" id="RHEA:10220"/>
        <dbReference type="Rhea" id="RHEA-COMP:9706"/>
        <dbReference type="Rhea" id="RHEA-COMP:9707"/>
        <dbReference type="ChEBI" id="CHEBI:15378"/>
        <dbReference type="ChEBI" id="CHEBI:30616"/>
        <dbReference type="ChEBI" id="CHEBI:33019"/>
        <dbReference type="ChEBI" id="CHEBI:58315"/>
        <dbReference type="ChEBI" id="CHEBI:78442"/>
        <dbReference type="ChEBI" id="CHEBI:78536"/>
        <dbReference type="ChEBI" id="CHEBI:456215"/>
        <dbReference type="EC" id="6.1.1.1"/>
    </reaction>
</comment>
<dbReference type="SUPFAM" id="SSF55174">
    <property type="entry name" value="Alpha-L RNA-binding motif"/>
    <property type="match status" value="1"/>
</dbReference>
<keyword evidence="8 11" id="KW-0030">Aminoacyl-tRNA synthetase</keyword>
<dbReference type="FunFam" id="3.10.290.10:FF:000014">
    <property type="entry name" value="Tyrosine--tRNA ligase"/>
    <property type="match status" value="1"/>
</dbReference>
<dbReference type="SUPFAM" id="SSF52374">
    <property type="entry name" value="Nucleotidylyl transferase"/>
    <property type="match status" value="1"/>
</dbReference>
<dbReference type="AlphaFoldDB" id="A0A7W9JH83"/>
<comment type="subcellular location">
    <subcellularLocation>
        <location evidence="1 11">Cytoplasm</location>
    </subcellularLocation>
</comment>
<evidence type="ECO:0000313" key="14">
    <source>
        <dbReference type="EMBL" id="MBB5847870.1"/>
    </source>
</evidence>
<dbReference type="InterPro" id="IPR001412">
    <property type="entry name" value="aa-tRNA-synth_I_CS"/>
</dbReference>
<dbReference type="InterPro" id="IPR024107">
    <property type="entry name" value="Tyr-tRNA-ligase_bac_1"/>
</dbReference>
<feature type="short sequence motif" description="'KMSKS' region" evidence="11">
    <location>
        <begin position="250"/>
        <end position="254"/>
    </location>
</feature>
<gene>
    <name evidence="11" type="primary">tyrS</name>
    <name evidence="14" type="ORF">HDA33_000434</name>
</gene>
<dbReference type="FunFam" id="1.10.240.10:FF:000001">
    <property type="entry name" value="Tyrosine--tRNA ligase"/>
    <property type="match status" value="1"/>
</dbReference>
<dbReference type="InterPro" id="IPR054608">
    <property type="entry name" value="SYY-like_C"/>
</dbReference>
<comment type="subunit">
    <text evidence="11">Homodimer.</text>
</comment>
<dbReference type="HAMAP" id="MF_02006">
    <property type="entry name" value="Tyr_tRNA_synth_type1"/>
    <property type="match status" value="1"/>
</dbReference>
<dbReference type="Pfam" id="PF22421">
    <property type="entry name" value="SYY_C-terminal"/>
    <property type="match status" value="1"/>
</dbReference>
<dbReference type="GO" id="GO:0006437">
    <property type="term" value="P:tyrosyl-tRNA aminoacylation"/>
    <property type="evidence" value="ECO:0007669"/>
    <property type="project" value="UniProtKB-UniRule"/>
</dbReference>
<evidence type="ECO:0000256" key="5">
    <source>
        <dbReference type="ARBA" id="ARBA00022840"/>
    </source>
</evidence>
<dbReference type="PANTHER" id="PTHR11766">
    <property type="entry name" value="TYROSYL-TRNA SYNTHETASE"/>
    <property type="match status" value="1"/>
</dbReference>
<accession>A0A7W9JH83</accession>
<name>A0A7W9JH83_9MICC</name>
<dbReference type="EC" id="6.1.1.1" evidence="11"/>
<evidence type="ECO:0000256" key="3">
    <source>
        <dbReference type="ARBA" id="ARBA00022598"/>
    </source>
</evidence>
<feature type="domain" description="Tyrosine--tRNA ligase SYY-like C-terminal" evidence="13">
    <location>
        <begin position="376"/>
        <end position="438"/>
    </location>
</feature>
<proteinExistence type="inferred from homology"/>
<dbReference type="FunFam" id="3.40.50.620:FF:000008">
    <property type="entry name" value="Tyrosine--tRNA ligase"/>
    <property type="match status" value="1"/>
</dbReference>
<evidence type="ECO:0000313" key="15">
    <source>
        <dbReference type="Proteomes" id="UP000567246"/>
    </source>
</evidence>
<evidence type="ECO:0000256" key="9">
    <source>
        <dbReference type="ARBA" id="ARBA00048248"/>
    </source>
</evidence>
<evidence type="ECO:0000256" key="2">
    <source>
        <dbReference type="ARBA" id="ARBA00022490"/>
    </source>
</evidence>
<evidence type="ECO:0000256" key="8">
    <source>
        <dbReference type="ARBA" id="ARBA00023146"/>
    </source>
</evidence>
<keyword evidence="2 11" id="KW-0963">Cytoplasm</keyword>
<feature type="binding site" evidence="11">
    <location>
        <position position="194"/>
    </location>
    <ligand>
        <name>L-tyrosine</name>
        <dbReference type="ChEBI" id="CHEBI:58315"/>
    </ligand>
</feature>
<dbReference type="Proteomes" id="UP000567246">
    <property type="component" value="Unassembled WGS sequence"/>
</dbReference>
<dbReference type="PRINTS" id="PR01040">
    <property type="entry name" value="TRNASYNTHTYR"/>
</dbReference>
<dbReference type="GO" id="GO:0003723">
    <property type="term" value="F:RNA binding"/>
    <property type="evidence" value="ECO:0007669"/>
    <property type="project" value="UniProtKB-KW"/>
</dbReference>
<comment type="function">
    <text evidence="11">Catalyzes the attachment of tyrosine to tRNA(Tyr) in a two-step reaction: tyrosine is first activated by ATP to form Tyr-AMP and then transferred to the acceptor end of tRNA(Tyr).</text>
</comment>
<sequence>MAPDNEERAARLRAQANDPSFENVWQELLWRGLVHVSTDEAALEEALAGEPISYYCGFDPTAASLHLGHLVQLLTLRRLQLAGHRPMALVGGATGLIGDPRQTSERVLNSQETVAGWVESLREQIQPYLSFEGENAATMVNNLDWTAGMSALDFLREVGKNFRVGTMMKKEIVAKRLNSEEGISYTEFSYQVLQGNDFLELYRRHGVSLQTGGSDQWGNLTAGTELIRKVEGVPAHALGTPLITNADGTKFGKSEGNAIWLDAAMCSPYAFYQFWLNTADADVVDRLKVFTFLTRAEIEEYAQKVADEPFRREAQKRLAWEVTSLAHGEEATTKVIEASQAVFGGGDLGEVDAETLGAILSELPQADRTQWEGEPGTVTAVELLVSTGLVGSKSEARRTVKEGGASVNNERVSDADRVYTREDALAGRHLLVRRGKKNMAGADFGSQDADRG</sequence>
<keyword evidence="6 12" id="KW-0694">RNA-binding</keyword>
<dbReference type="EMBL" id="JACHMW010000001">
    <property type="protein sequence ID" value="MBB5847870.1"/>
    <property type="molecule type" value="Genomic_DNA"/>
</dbReference>
<dbReference type="PROSITE" id="PS00178">
    <property type="entry name" value="AA_TRNA_LIGASE_I"/>
    <property type="match status" value="1"/>
</dbReference>
<protein>
    <recommendedName>
        <fullName evidence="11">Tyrosine--tRNA ligase</fullName>
        <ecNumber evidence="11">6.1.1.1</ecNumber>
    </recommendedName>
    <alternativeName>
        <fullName evidence="11">Tyrosyl-tRNA synthetase</fullName>
        <shortName evidence="11">TyrRS</shortName>
    </alternativeName>
</protein>
<evidence type="ECO:0000259" key="13">
    <source>
        <dbReference type="Pfam" id="PF22421"/>
    </source>
</evidence>
<evidence type="ECO:0000256" key="1">
    <source>
        <dbReference type="ARBA" id="ARBA00004496"/>
    </source>
</evidence>
<dbReference type="PROSITE" id="PS50889">
    <property type="entry name" value="S4"/>
    <property type="match status" value="1"/>
</dbReference>
<reference evidence="14 15" key="1">
    <citation type="submission" date="2020-08" db="EMBL/GenBank/DDBJ databases">
        <title>Sequencing the genomes of 1000 actinobacteria strains.</title>
        <authorList>
            <person name="Klenk H.-P."/>
        </authorList>
    </citation>
    <scope>NUCLEOTIDE SEQUENCE [LARGE SCALE GENOMIC DNA]</scope>
    <source>
        <strain evidence="14 15">DSM 17945</strain>
    </source>
</reference>
<dbReference type="CDD" id="cd00805">
    <property type="entry name" value="TyrRS_core"/>
    <property type="match status" value="1"/>
</dbReference>
<dbReference type="GO" id="GO:0042803">
    <property type="term" value="F:protein homodimerization activity"/>
    <property type="evidence" value="ECO:0007669"/>
    <property type="project" value="UniProtKB-ARBA"/>
</dbReference>
<dbReference type="InterPro" id="IPR024088">
    <property type="entry name" value="Tyr-tRNA-ligase_bac-type"/>
</dbReference>
<evidence type="ECO:0000256" key="7">
    <source>
        <dbReference type="ARBA" id="ARBA00022917"/>
    </source>
</evidence>
<keyword evidence="3 11" id="KW-0436">Ligase</keyword>
<feature type="short sequence motif" description="'HIGH' region" evidence="11">
    <location>
        <begin position="60"/>
        <end position="69"/>
    </location>
</feature>
<dbReference type="NCBIfam" id="TIGR00234">
    <property type="entry name" value="tyrS"/>
    <property type="match status" value="1"/>
</dbReference>
<keyword evidence="15" id="KW-1185">Reference proteome</keyword>
<keyword evidence="4 11" id="KW-0547">Nucleotide-binding</keyword>
<feature type="binding site" evidence="11">
    <location>
        <position position="55"/>
    </location>
    <ligand>
        <name>L-tyrosine</name>
        <dbReference type="ChEBI" id="CHEBI:58315"/>
    </ligand>
</feature>
<organism evidence="14 15">
    <name type="scientific">Micrococcus endophyticus</name>
    <dbReference type="NCBI Taxonomy" id="455343"/>
    <lineage>
        <taxon>Bacteria</taxon>
        <taxon>Bacillati</taxon>
        <taxon>Actinomycetota</taxon>
        <taxon>Actinomycetes</taxon>
        <taxon>Micrococcales</taxon>
        <taxon>Micrococcaceae</taxon>
        <taxon>Micrococcus</taxon>
    </lineage>
</organism>
<dbReference type="CDD" id="cd00165">
    <property type="entry name" value="S4"/>
    <property type="match status" value="1"/>
</dbReference>
<feature type="binding site" evidence="11">
    <location>
        <position position="253"/>
    </location>
    <ligand>
        <name>ATP</name>
        <dbReference type="ChEBI" id="CHEBI:30616"/>
    </ligand>
</feature>
<evidence type="ECO:0000256" key="6">
    <source>
        <dbReference type="ARBA" id="ARBA00022884"/>
    </source>
</evidence>
<evidence type="ECO:0000256" key="10">
    <source>
        <dbReference type="ARBA" id="ARBA00060965"/>
    </source>
</evidence>
<dbReference type="Gene3D" id="3.40.50.620">
    <property type="entry name" value="HUPs"/>
    <property type="match status" value="1"/>
</dbReference>
<keyword evidence="7 11" id="KW-0648">Protein biosynthesis</keyword>
<dbReference type="Gene3D" id="1.10.240.10">
    <property type="entry name" value="Tyrosyl-Transfer RNA Synthetase"/>
    <property type="match status" value="1"/>
</dbReference>
<dbReference type="Pfam" id="PF00579">
    <property type="entry name" value="tRNA-synt_1b"/>
    <property type="match status" value="1"/>
</dbReference>
<dbReference type="PANTHER" id="PTHR11766:SF0">
    <property type="entry name" value="TYROSINE--TRNA LIGASE, MITOCHONDRIAL"/>
    <property type="match status" value="1"/>
</dbReference>
<comment type="similarity">
    <text evidence="10 11">Belongs to the class-I aminoacyl-tRNA synthetase family. TyrS type 1 subfamily.</text>
</comment>
<dbReference type="GO" id="GO:0005829">
    <property type="term" value="C:cytosol"/>
    <property type="evidence" value="ECO:0007669"/>
    <property type="project" value="TreeGrafter"/>
</dbReference>
<evidence type="ECO:0000256" key="12">
    <source>
        <dbReference type="PROSITE-ProRule" id="PRU00182"/>
    </source>
</evidence>
<keyword evidence="5 11" id="KW-0067">ATP-binding</keyword>
<feature type="binding site" evidence="11">
    <location>
        <position position="190"/>
    </location>
    <ligand>
        <name>L-tyrosine</name>
        <dbReference type="ChEBI" id="CHEBI:58315"/>
    </ligand>
</feature>
<dbReference type="InterPro" id="IPR014729">
    <property type="entry name" value="Rossmann-like_a/b/a_fold"/>
</dbReference>
<evidence type="ECO:0000256" key="11">
    <source>
        <dbReference type="HAMAP-Rule" id="MF_02006"/>
    </source>
</evidence>
<dbReference type="GO" id="GO:0005524">
    <property type="term" value="F:ATP binding"/>
    <property type="evidence" value="ECO:0007669"/>
    <property type="project" value="UniProtKB-UniRule"/>
</dbReference>
<dbReference type="RefSeq" id="WP_158494439.1">
    <property type="nucleotide sequence ID" value="NZ_BAABAG010000010.1"/>
</dbReference>
<dbReference type="GO" id="GO:0004831">
    <property type="term" value="F:tyrosine-tRNA ligase activity"/>
    <property type="evidence" value="ECO:0007669"/>
    <property type="project" value="UniProtKB-UniRule"/>
</dbReference>
<dbReference type="InterPro" id="IPR036986">
    <property type="entry name" value="S4_RNA-bd_sf"/>
</dbReference>
<dbReference type="InterPro" id="IPR002307">
    <property type="entry name" value="Tyr-tRNA-ligase"/>
</dbReference>